<dbReference type="Gene3D" id="1.10.760.10">
    <property type="entry name" value="Cytochrome c-like domain"/>
    <property type="match status" value="2"/>
</dbReference>
<evidence type="ECO:0000256" key="14">
    <source>
        <dbReference type="ARBA" id="ARBA00023004"/>
    </source>
</evidence>
<evidence type="ECO:0000256" key="10">
    <source>
        <dbReference type="ARBA" id="ARBA00022737"/>
    </source>
</evidence>
<keyword evidence="14 17" id="KW-0408">Iron</keyword>
<proteinExistence type="predicted"/>
<feature type="transmembrane region" description="Helical" evidence="17">
    <location>
        <begin position="247"/>
        <end position="265"/>
    </location>
</feature>
<evidence type="ECO:0000313" key="20">
    <source>
        <dbReference type="EMBL" id="USQ81659.1"/>
    </source>
</evidence>
<evidence type="ECO:0000256" key="2">
    <source>
        <dbReference type="ARBA" id="ARBA00012951"/>
    </source>
</evidence>
<evidence type="ECO:0000256" key="5">
    <source>
        <dbReference type="ARBA" id="ARBA00022475"/>
    </source>
</evidence>
<keyword evidence="10" id="KW-0677">Repeat</keyword>
<evidence type="ECO:0000256" key="18">
    <source>
        <dbReference type="SAM" id="SignalP"/>
    </source>
</evidence>
<organism evidence="20 21">
    <name type="scientific">Ornithinimicrobium faecis</name>
    <dbReference type="NCBI Taxonomy" id="2934158"/>
    <lineage>
        <taxon>Bacteria</taxon>
        <taxon>Bacillati</taxon>
        <taxon>Actinomycetota</taxon>
        <taxon>Actinomycetes</taxon>
        <taxon>Micrococcales</taxon>
        <taxon>Ornithinimicrobiaceae</taxon>
        <taxon>Ornithinimicrobium</taxon>
    </lineage>
</organism>
<keyword evidence="18" id="KW-0732">Signal</keyword>
<accession>A0ABY4YY28</accession>
<keyword evidence="6 17" id="KW-0349">Heme</keyword>
<protein>
    <recommendedName>
        <fullName evidence="3 17">Cytochrome bc1 complex cytochrome c subunit</fullName>
        <ecNumber evidence="2 17">7.1.1.8</ecNumber>
    </recommendedName>
</protein>
<dbReference type="PIRSF" id="PIRSF000007">
    <property type="entry name" value="Ubiq_cycred_cyc"/>
    <property type="match status" value="1"/>
</dbReference>
<feature type="domain" description="Cytochrome c" evidence="19">
    <location>
        <begin position="49"/>
        <end position="132"/>
    </location>
</feature>
<evidence type="ECO:0000256" key="15">
    <source>
        <dbReference type="ARBA" id="ARBA00023136"/>
    </source>
</evidence>
<comment type="catalytic activity">
    <reaction evidence="16 17">
        <text>a quinol + 2 Fe(III)-[cytochrome c](out) = a quinone + 2 Fe(II)-[cytochrome c](out) + 2 H(+)(out)</text>
        <dbReference type="Rhea" id="RHEA:11484"/>
        <dbReference type="Rhea" id="RHEA-COMP:10350"/>
        <dbReference type="Rhea" id="RHEA-COMP:14399"/>
        <dbReference type="ChEBI" id="CHEBI:15378"/>
        <dbReference type="ChEBI" id="CHEBI:24646"/>
        <dbReference type="ChEBI" id="CHEBI:29033"/>
        <dbReference type="ChEBI" id="CHEBI:29034"/>
        <dbReference type="ChEBI" id="CHEBI:132124"/>
        <dbReference type="EC" id="7.1.1.8"/>
    </reaction>
</comment>
<dbReference type="InterPro" id="IPR009152">
    <property type="entry name" value="bc1_cytC-su"/>
</dbReference>
<dbReference type="RefSeq" id="WP_252595195.1">
    <property type="nucleotide sequence ID" value="NZ_CP099489.1"/>
</dbReference>
<evidence type="ECO:0000256" key="3">
    <source>
        <dbReference type="ARBA" id="ARBA00017819"/>
    </source>
</evidence>
<dbReference type="Pfam" id="PF13442">
    <property type="entry name" value="Cytochrome_CBB3"/>
    <property type="match status" value="2"/>
</dbReference>
<dbReference type="InterPro" id="IPR036909">
    <property type="entry name" value="Cyt_c-like_dom_sf"/>
</dbReference>
<feature type="chain" id="PRO_5045818188" description="Cytochrome bc1 complex cytochrome c subunit" evidence="18">
    <location>
        <begin position="31"/>
        <end position="269"/>
    </location>
</feature>
<keyword evidence="8 17" id="KW-0812">Transmembrane</keyword>
<evidence type="ECO:0000313" key="21">
    <source>
        <dbReference type="Proteomes" id="UP001056455"/>
    </source>
</evidence>
<dbReference type="EC" id="7.1.1.8" evidence="2 17"/>
<dbReference type="PANTHER" id="PTHR33751:SF13">
    <property type="entry name" value="CYTOCHROME BC1 COMPLEX CYTOCHROME C SUBUNIT"/>
    <property type="match status" value="1"/>
</dbReference>
<dbReference type="PANTHER" id="PTHR33751">
    <property type="entry name" value="CBB3-TYPE CYTOCHROME C OXIDASE SUBUNIT FIXP"/>
    <property type="match status" value="1"/>
</dbReference>
<dbReference type="PROSITE" id="PS51007">
    <property type="entry name" value="CYTC"/>
    <property type="match status" value="2"/>
</dbReference>
<keyword evidence="9 17" id="KW-0479">Metal-binding</keyword>
<gene>
    <name evidence="20" type="ORF">NF556_08435</name>
</gene>
<keyword evidence="7 17" id="KW-0679">Respiratory chain</keyword>
<dbReference type="InterPro" id="IPR050597">
    <property type="entry name" value="Cytochrome_c_Oxidase_Subunit"/>
</dbReference>
<evidence type="ECO:0000256" key="1">
    <source>
        <dbReference type="ARBA" id="ARBA00004651"/>
    </source>
</evidence>
<dbReference type="SUPFAM" id="SSF46626">
    <property type="entry name" value="Cytochrome c"/>
    <property type="match status" value="2"/>
</dbReference>
<reference evidence="20" key="1">
    <citation type="submission" date="2022-06" db="EMBL/GenBank/DDBJ databases">
        <title>Ornithinimicrobium HY1793.</title>
        <authorList>
            <person name="Huang Y."/>
        </authorList>
    </citation>
    <scope>NUCLEOTIDE SEQUENCE</scope>
    <source>
        <strain evidence="20">HY1793</strain>
    </source>
</reference>
<comment type="subcellular location">
    <subcellularLocation>
        <location evidence="1 17">Cell membrane</location>
        <topology evidence="1 17">Multi-pass membrane protein</topology>
    </subcellularLocation>
</comment>
<keyword evidence="4 17" id="KW-0813">Transport</keyword>
<sequence length="269" mass="27836">MSKLAASRRSPIALIVLLFLGLTFTGTAYAALQPSTSPDATAASATASDDAEEGKKLFLANCASCHGTNAEGKKGINTAGPSLVGVGSAAVDFQVGTGRMPMANPAVQAPEKPKVFTDKEIEQLGIFIDSLGPGPSVPDAQYIDLVNADIANGGKIFRTNCAMCHNSSAQGGALTRGKYAPSLMGVESKHIYEAMLTGPQSMPVFNDHTITPQEKEDVIAFVKNIEEGGNDFGGHTLGSMGPAGDALFIWTIGIGLLIAVAIWLGRKAA</sequence>
<comment type="subunit">
    <text evidence="17">The cytochrome bc1 complex is composed of a cytochrome b (QcrB), the Rieske iron-sulfur protein (QcrA) and a diheme cytochrome c (QcrC) subunit.</text>
</comment>
<feature type="signal peptide" evidence="18">
    <location>
        <begin position="1"/>
        <end position="30"/>
    </location>
</feature>
<evidence type="ECO:0000256" key="13">
    <source>
        <dbReference type="ARBA" id="ARBA00022989"/>
    </source>
</evidence>
<keyword evidence="21" id="KW-1185">Reference proteome</keyword>
<keyword evidence="11 17" id="KW-1278">Translocase</keyword>
<evidence type="ECO:0000256" key="8">
    <source>
        <dbReference type="ARBA" id="ARBA00022692"/>
    </source>
</evidence>
<evidence type="ECO:0000256" key="12">
    <source>
        <dbReference type="ARBA" id="ARBA00022982"/>
    </source>
</evidence>
<keyword evidence="13 17" id="KW-1133">Transmembrane helix</keyword>
<evidence type="ECO:0000256" key="16">
    <source>
        <dbReference type="ARBA" id="ARBA00029351"/>
    </source>
</evidence>
<dbReference type="EMBL" id="CP099489">
    <property type="protein sequence ID" value="USQ81659.1"/>
    <property type="molecule type" value="Genomic_DNA"/>
</dbReference>
<keyword evidence="15 17" id="KW-0472">Membrane</keyword>
<evidence type="ECO:0000259" key="19">
    <source>
        <dbReference type="PROSITE" id="PS51007"/>
    </source>
</evidence>
<dbReference type="InterPro" id="IPR009056">
    <property type="entry name" value="Cyt_c-like_dom"/>
</dbReference>
<evidence type="ECO:0000256" key="11">
    <source>
        <dbReference type="ARBA" id="ARBA00022967"/>
    </source>
</evidence>
<evidence type="ECO:0000256" key="17">
    <source>
        <dbReference type="PIRNR" id="PIRNR000007"/>
    </source>
</evidence>
<evidence type="ECO:0000256" key="9">
    <source>
        <dbReference type="ARBA" id="ARBA00022723"/>
    </source>
</evidence>
<name>A0ABY4YY28_9MICO</name>
<keyword evidence="5 17" id="KW-1003">Cell membrane</keyword>
<evidence type="ECO:0000256" key="6">
    <source>
        <dbReference type="ARBA" id="ARBA00022617"/>
    </source>
</evidence>
<evidence type="ECO:0000256" key="7">
    <source>
        <dbReference type="ARBA" id="ARBA00022660"/>
    </source>
</evidence>
<evidence type="ECO:0000256" key="4">
    <source>
        <dbReference type="ARBA" id="ARBA00022448"/>
    </source>
</evidence>
<dbReference type="Proteomes" id="UP001056455">
    <property type="component" value="Chromosome"/>
</dbReference>
<feature type="domain" description="Cytochrome c" evidence="19">
    <location>
        <begin position="148"/>
        <end position="226"/>
    </location>
</feature>
<keyword evidence="12 17" id="KW-0249">Electron transport</keyword>
<comment type="caution">
    <text evidence="17">Lacks conserved residue(s) required for the propagation of feature annotation.</text>
</comment>